<gene>
    <name evidence="1" type="ORF">BD626DRAFT_510031</name>
</gene>
<dbReference type="Gene3D" id="3.80.10.10">
    <property type="entry name" value="Ribonuclease Inhibitor"/>
    <property type="match status" value="1"/>
</dbReference>
<name>A0A550C264_9AGAR</name>
<reference evidence="1 2" key="1">
    <citation type="journal article" date="2019" name="New Phytol.">
        <title>Comparative genomics reveals unique wood-decay strategies and fruiting body development in the Schizophyllaceae.</title>
        <authorList>
            <person name="Almasi E."/>
            <person name="Sahu N."/>
            <person name="Krizsan K."/>
            <person name="Balint B."/>
            <person name="Kovacs G.M."/>
            <person name="Kiss B."/>
            <person name="Cseklye J."/>
            <person name="Drula E."/>
            <person name="Henrissat B."/>
            <person name="Nagy I."/>
            <person name="Chovatia M."/>
            <person name="Adam C."/>
            <person name="LaButti K."/>
            <person name="Lipzen A."/>
            <person name="Riley R."/>
            <person name="Grigoriev I.V."/>
            <person name="Nagy L.G."/>
        </authorList>
    </citation>
    <scope>NUCLEOTIDE SEQUENCE [LARGE SCALE GENOMIC DNA]</scope>
    <source>
        <strain evidence="1 2">NL-1724</strain>
    </source>
</reference>
<protein>
    <recommendedName>
        <fullName evidence="3">F-box domain-containing protein</fullName>
    </recommendedName>
</protein>
<evidence type="ECO:0000313" key="2">
    <source>
        <dbReference type="Proteomes" id="UP000320762"/>
    </source>
</evidence>
<proteinExistence type="predicted"/>
<dbReference type="Proteomes" id="UP000320762">
    <property type="component" value="Unassembled WGS sequence"/>
</dbReference>
<dbReference type="OrthoDB" id="3054858at2759"/>
<evidence type="ECO:0000313" key="1">
    <source>
        <dbReference type="EMBL" id="TRM58892.1"/>
    </source>
</evidence>
<sequence length="184" mass="21162">MRAIITLIIKPRMTDSSADCLHTIRCIQEHCEPHELVELTIDYQGWILDGWLLQFDHLTPLSRFPNLVNVNICGPAESDLDDAAYAQLARWWPRLESLSIVTHIRHSDRRPCTLMALVPFAMHCPDLSQLTLPITAAIVPSVEPSIDLSTMKRRSHFFYRRFFQSCSLWFTRITSPTQTTTTPL</sequence>
<keyword evidence="2" id="KW-1185">Reference proteome</keyword>
<dbReference type="EMBL" id="VDMD01000032">
    <property type="protein sequence ID" value="TRM58892.1"/>
    <property type="molecule type" value="Genomic_DNA"/>
</dbReference>
<evidence type="ECO:0008006" key="3">
    <source>
        <dbReference type="Google" id="ProtNLM"/>
    </source>
</evidence>
<organism evidence="1 2">
    <name type="scientific">Schizophyllum amplum</name>
    <dbReference type="NCBI Taxonomy" id="97359"/>
    <lineage>
        <taxon>Eukaryota</taxon>
        <taxon>Fungi</taxon>
        <taxon>Dikarya</taxon>
        <taxon>Basidiomycota</taxon>
        <taxon>Agaricomycotina</taxon>
        <taxon>Agaricomycetes</taxon>
        <taxon>Agaricomycetidae</taxon>
        <taxon>Agaricales</taxon>
        <taxon>Schizophyllaceae</taxon>
        <taxon>Schizophyllum</taxon>
    </lineage>
</organism>
<accession>A0A550C264</accession>
<dbReference type="InterPro" id="IPR032675">
    <property type="entry name" value="LRR_dom_sf"/>
</dbReference>
<comment type="caution">
    <text evidence="1">The sequence shown here is derived from an EMBL/GenBank/DDBJ whole genome shotgun (WGS) entry which is preliminary data.</text>
</comment>
<dbReference type="AlphaFoldDB" id="A0A550C264"/>